<feature type="domain" description="Aldehyde dehydrogenase" evidence="6">
    <location>
        <begin position="26"/>
        <end position="483"/>
    </location>
</feature>
<dbReference type="InterPro" id="IPR016162">
    <property type="entry name" value="Ald_DH_N"/>
</dbReference>
<evidence type="ECO:0000256" key="4">
    <source>
        <dbReference type="PROSITE-ProRule" id="PRU10007"/>
    </source>
</evidence>
<reference evidence="7 8" key="1">
    <citation type="submission" date="2016-11" db="EMBL/GenBank/DDBJ databases">
        <authorList>
            <person name="Jaros S."/>
            <person name="Januszkiewicz K."/>
            <person name="Wedrychowicz H."/>
        </authorList>
    </citation>
    <scope>NUCLEOTIDE SEQUENCE [LARGE SCALE GENOMIC DNA]</scope>
    <source>
        <strain evidence="7 8">DSM 22153</strain>
    </source>
</reference>
<dbReference type="Gene3D" id="3.40.309.10">
    <property type="entry name" value="Aldehyde Dehydrogenase, Chain A, domain 2"/>
    <property type="match status" value="1"/>
</dbReference>
<keyword evidence="3" id="KW-0558">Oxidation</keyword>
<accession>A0A1M7NXZ3</accession>
<evidence type="ECO:0000256" key="5">
    <source>
        <dbReference type="RuleBase" id="RU003345"/>
    </source>
</evidence>
<evidence type="ECO:0000313" key="7">
    <source>
        <dbReference type="EMBL" id="SHN09116.1"/>
    </source>
</evidence>
<dbReference type="AlphaFoldDB" id="A0A1M7NXZ3"/>
<dbReference type="PROSITE" id="PS00687">
    <property type="entry name" value="ALDEHYDE_DEHYDR_GLU"/>
    <property type="match status" value="1"/>
</dbReference>
<feature type="active site" evidence="4">
    <location>
        <position position="259"/>
    </location>
</feature>
<organism evidence="7 8">
    <name type="scientific">Roseibium suaedae</name>
    <dbReference type="NCBI Taxonomy" id="735517"/>
    <lineage>
        <taxon>Bacteria</taxon>
        <taxon>Pseudomonadati</taxon>
        <taxon>Pseudomonadota</taxon>
        <taxon>Alphaproteobacteria</taxon>
        <taxon>Hyphomicrobiales</taxon>
        <taxon>Stappiaceae</taxon>
        <taxon>Roseibium</taxon>
    </lineage>
</organism>
<dbReference type="Gene3D" id="3.40.605.10">
    <property type="entry name" value="Aldehyde Dehydrogenase, Chain A, domain 1"/>
    <property type="match status" value="1"/>
</dbReference>
<evidence type="ECO:0000256" key="2">
    <source>
        <dbReference type="ARBA" id="ARBA00023002"/>
    </source>
</evidence>
<evidence type="ECO:0000259" key="6">
    <source>
        <dbReference type="Pfam" id="PF00171"/>
    </source>
</evidence>
<dbReference type="InterPro" id="IPR016161">
    <property type="entry name" value="Ald_DH/histidinol_DH"/>
</dbReference>
<protein>
    <submittedName>
        <fullName evidence="7">Aldehyde dehydrogenase (NAD+)</fullName>
    </submittedName>
</protein>
<dbReference type="FunFam" id="3.40.309.10:FF:000012">
    <property type="entry name" value="Betaine aldehyde dehydrogenase"/>
    <property type="match status" value="1"/>
</dbReference>
<dbReference type="GO" id="GO:0016620">
    <property type="term" value="F:oxidoreductase activity, acting on the aldehyde or oxo group of donors, NAD or NADP as acceptor"/>
    <property type="evidence" value="ECO:0007669"/>
    <property type="project" value="InterPro"/>
</dbReference>
<dbReference type="FunFam" id="3.40.605.10:FF:000007">
    <property type="entry name" value="NAD/NADP-dependent betaine aldehyde dehydrogenase"/>
    <property type="match status" value="1"/>
</dbReference>
<dbReference type="InterPro" id="IPR016163">
    <property type="entry name" value="Ald_DH_C"/>
</dbReference>
<keyword evidence="8" id="KW-1185">Reference proteome</keyword>
<gene>
    <name evidence="7" type="ORF">SAMN05444272_4047</name>
</gene>
<evidence type="ECO:0000256" key="1">
    <source>
        <dbReference type="ARBA" id="ARBA00009986"/>
    </source>
</evidence>
<dbReference type="OrthoDB" id="9812625at2"/>
<name>A0A1M7NXZ3_9HYPH</name>
<dbReference type="PANTHER" id="PTHR11699">
    <property type="entry name" value="ALDEHYDE DEHYDROGENASE-RELATED"/>
    <property type="match status" value="1"/>
</dbReference>
<comment type="similarity">
    <text evidence="1 5">Belongs to the aldehyde dehydrogenase family.</text>
</comment>
<dbReference type="InterPro" id="IPR029510">
    <property type="entry name" value="Ald_DH_CS_GLU"/>
</dbReference>
<keyword evidence="2 5" id="KW-0560">Oxidoreductase</keyword>
<sequence length="487" mass="51763">MTLSFDPAALRLPKGHYVDGQYVEGADALEIVRPSDGQALSAIPLADAGLVDEAIRISAKVQKESGWADCMPRERARVLRRWADLIDEEAVYLAQLEAVCSTRPVTQALQGDVVNCADHIRFFAEFADKEGGVVAPTASSQMGMILHEPYGVIGAIAPWNVPISMAAWKLAPALAAGNGIVIKPSEMTPYSTLYLAELAVRAGLPKGLVNVVLGDGPVTGCAITTHPLTGKVSFTGSTRAGAQIMADIARTGIKPMTLELGGKSPQVVFADADLDLAAASVARSITGNAGQVCVAGSRLIAEKSIAEELMAKIAEHMLKMAPGKTWDEKTVYSPIISETQIQRIETLVDAARAEGAELVTGGCRMEAEGYFYAPTILAGVDEDNPAVREEVFGPVLTAQSFESEEEACALATHPTYGLASGLFTRDLSRAIRMSRKLEAGTVWVNRYGRSRDMILPTGGYKSSGLGKDLGREAYLGALRTKSVLIDL</sequence>
<dbReference type="SUPFAM" id="SSF53720">
    <property type="entry name" value="ALDH-like"/>
    <property type="match status" value="1"/>
</dbReference>
<evidence type="ECO:0000256" key="3">
    <source>
        <dbReference type="ARBA" id="ARBA00023097"/>
    </source>
</evidence>
<dbReference type="RefSeq" id="WP_073015153.1">
    <property type="nucleotide sequence ID" value="NZ_FRBW01000005.1"/>
</dbReference>
<dbReference type="EMBL" id="FRBW01000005">
    <property type="protein sequence ID" value="SHN09116.1"/>
    <property type="molecule type" value="Genomic_DNA"/>
</dbReference>
<dbReference type="Pfam" id="PF00171">
    <property type="entry name" value="Aldedh"/>
    <property type="match status" value="1"/>
</dbReference>
<proteinExistence type="inferred from homology"/>
<dbReference type="Proteomes" id="UP000186002">
    <property type="component" value="Unassembled WGS sequence"/>
</dbReference>
<dbReference type="STRING" id="735517.SAMN05444272_4047"/>
<dbReference type="InterPro" id="IPR015590">
    <property type="entry name" value="Aldehyde_DH_dom"/>
</dbReference>
<evidence type="ECO:0000313" key="8">
    <source>
        <dbReference type="Proteomes" id="UP000186002"/>
    </source>
</evidence>